<keyword evidence="2" id="KW-1185">Reference proteome</keyword>
<organism evidence="1 2">
    <name type="scientific">Armillaria solidipes</name>
    <dbReference type="NCBI Taxonomy" id="1076256"/>
    <lineage>
        <taxon>Eukaryota</taxon>
        <taxon>Fungi</taxon>
        <taxon>Dikarya</taxon>
        <taxon>Basidiomycota</taxon>
        <taxon>Agaricomycotina</taxon>
        <taxon>Agaricomycetes</taxon>
        <taxon>Agaricomycetidae</taxon>
        <taxon>Agaricales</taxon>
        <taxon>Marasmiineae</taxon>
        <taxon>Physalacriaceae</taxon>
        <taxon>Armillaria</taxon>
    </lineage>
</organism>
<dbReference type="EMBL" id="KZ293463">
    <property type="protein sequence ID" value="PBK62817.1"/>
    <property type="molecule type" value="Genomic_DNA"/>
</dbReference>
<dbReference type="AlphaFoldDB" id="A0A2H3BDY9"/>
<gene>
    <name evidence="1" type="ORF">ARMSODRAFT_562120</name>
</gene>
<reference evidence="2" key="1">
    <citation type="journal article" date="2017" name="Nat. Ecol. Evol.">
        <title>Genome expansion and lineage-specific genetic innovations in the forest pathogenic fungi Armillaria.</title>
        <authorList>
            <person name="Sipos G."/>
            <person name="Prasanna A.N."/>
            <person name="Walter M.C."/>
            <person name="O'Connor E."/>
            <person name="Balint B."/>
            <person name="Krizsan K."/>
            <person name="Kiss B."/>
            <person name="Hess J."/>
            <person name="Varga T."/>
            <person name="Slot J."/>
            <person name="Riley R."/>
            <person name="Boka B."/>
            <person name="Rigling D."/>
            <person name="Barry K."/>
            <person name="Lee J."/>
            <person name="Mihaltcheva S."/>
            <person name="LaButti K."/>
            <person name="Lipzen A."/>
            <person name="Waldron R."/>
            <person name="Moloney N.M."/>
            <person name="Sperisen C."/>
            <person name="Kredics L."/>
            <person name="Vagvoelgyi C."/>
            <person name="Patrignani A."/>
            <person name="Fitzpatrick D."/>
            <person name="Nagy I."/>
            <person name="Doyle S."/>
            <person name="Anderson J.B."/>
            <person name="Grigoriev I.V."/>
            <person name="Gueldener U."/>
            <person name="Muensterkoetter M."/>
            <person name="Nagy L.G."/>
        </authorList>
    </citation>
    <scope>NUCLEOTIDE SEQUENCE [LARGE SCALE GENOMIC DNA]</scope>
    <source>
        <strain evidence="2">28-4</strain>
    </source>
</reference>
<sequence length="139" mass="16142">MPPSIRRAHRTGHQYSALLYLAIHPCHPRLSLFDLLLPSCSQSRTRSRWALFKGCPSERTRFSQVKESDVRHHLFVQRAGIHDIPYIFIKKRTKSVRCNRYCHARFRSPVPCGPFHVPLSSLGTRHLHLLTHAGKLDDR</sequence>
<dbReference type="Proteomes" id="UP000218334">
    <property type="component" value="Unassembled WGS sequence"/>
</dbReference>
<evidence type="ECO:0000313" key="2">
    <source>
        <dbReference type="Proteomes" id="UP000218334"/>
    </source>
</evidence>
<proteinExistence type="predicted"/>
<evidence type="ECO:0000313" key="1">
    <source>
        <dbReference type="EMBL" id="PBK62817.1"/>
    </source>
</evidence>
<accession>A0A2H3BDY9</accession>
<name>A0A2H3BDY9_9AGAR</name>
<protein>
    <submittedName>
        <fullName evidence="1">Uncharacterized protein</fullName>
    </submittedName>
</protein>